<dbReference type="Gene3D" id="3.40.50.150">
    <property type="entry name" value="Vaccinia Virus protein VP39"/>
    <property type="match status" value="1"/>
</dbReference>
<dbReference type="Pfam" id="PF04816">
    <property type="entry name" value="TrmK"/>
    <property type="match status" value="1"/>
</dbReference>
<dbReference type="GO" id="GO:0160105">
    <property type="term" value="F:tRNA (adenine(22)-N1)-methyltransferase activity"/>
    <property type="evidence" value="ECO:0007669"/>
    <property type="project" value="InterPro"/>
</dbReference>
<evidence type="ECO:0000313" key="1">
    <source>
        <dbReference type="EMBL" id="QKS73209.1"/>
    </source>
</evidence>
<protein>
    <submittedName>
        <fullName evidence="1">tRNA (Adenine(22)-N(1))-methyltransferase TrmK</fullName>
    </submittedName>
</protein>
<gene>
    <name evidence="1" type="ORF">FLK61_29560</name>
</gene>
<dbReference type="SUPFAM" id="SSF53335">
    <property type="entry name" value="S-adenosyl-L-methionine-dependent methyltransferases"/>
    <property type="match status" value="1"/>
</dbReference>
<organism evidence="1 2">
    <name type="scientific">Paenalkalicoccus suaedae</name>
    <dbReference type="NCBI Taxonomy" id="2592382"/>
    <lineage>
        <taxon>Bacteria</taxon>
        <taxon>Bacillati</taxon>
        <taxon>Bacillota</taxon>
        <taxon>Bacilli</taxon>
        <taxon>Bacillales</taxon>
        <taxon>Bacillaceae</taxon>
        <taxon>Paenalkalicoccus</taxon>
    </lineage>
</organism>
<dbReference type="EMBL" id="CP041372">
    <property type="protein sequence ID" value="QKS73209.1"/>
    <property type="molecule type" value="Genomic_DNA"/>
</dbReference>
<dbReference type="Proteomes" id="UP000318138">
    <property type="component" value="Chromosome"/>
</dbReference>
<dbReference type="InterPro" id="IPR006901">
    <property type="entry name" value="TrmK"/>
</dbReference>
<dbReference type="RefSeq" id="WP_176008912.1">
    <property type="nucleotide sequence ID" value="NZ_CP041372.2"/>
</dbReference>
<keyword evidence="1" id="KW-0808">Transferase</keyword>
<accession>A0A859FKA2</accession>
<keyword evidence="2" id="KW-1185">Reference proteome</keyword>
<keyword evidence="1" id="KW-0489">Methyltransferase</keyword>
<proteinExistence type="predicted"/>
<dbReference type="KEGG" id="psua:FLK61_29560"/>
<dbReference type="InterPro" id="IPR029063">
    <property type="entry name" value="SAM-dependent_MTases_sf"/>
</dbReference>
<evidence type="ECO:0000313" key="2">
    <source>
        <dbReference type="Proteomes" id="UP000318138"/>
    </source>
</evidence>
<dbReference type="GO" id="GO:0032259">
    <property type="term" value="P:methylation"/>
    <property type="evidence" value="ECO:0007669"/>
    <property type="project" value="UniProtKB-KW"/>
</dbReference>
<dbReference type="Gene3D" id="1.10.287.1890">
    <property type="match status" value="1"/>
</dbReference>
<name>A0A859FKA2_9BACI</name>
<dbReference type="PANTHER" id="PTHR38451">
    <property type="entry name" value="TRNA (ADENINE(22)-N(1))-METHYLTRANSFERASE"/>
    <property type="match status" value="1"/>
</dbReference>
<dbReference type="PIRSF" id="PIRSF018637">
    <property type="entry name" value="TrmK"/>
    <property type="match status" value="1"/>
</dbReference>
<dbReference type="AlphaFoldDB" id="A0A859FKA2"/>
<dbReference type="PANTHER" id="PTHR38451:SF1">
    <property type="entry name" value="TRNA (ADENINE(22)-N(1))-METHYLTRANSFERASE"/>
    <property type="match status" value="1"/>
</dbReference>
<reference evidence="2" key="1">
    <citation type="submission" date="2019-07" db="EMBL/GenBank/DDBJ databases">
        <title>Bacillus alkalisoli sp. nov. isolated from saline soil.</title>
        <authorList>
            <person name="Sun J.-Q."/>
            <person name="Xu L."/>
        </authorList>
    </citation>
    <scope>NUCLEOTIDE SEQUENCE [LARGE SCALE GENOMIC DNA]</scope>
    <source>
        <strain evidence="2">M4U3P1</strain>
    </source>
</reference>
<sequence>MSEFTLSKRLHKVSEYVLGGTVADIGSDHAHLPVYLVKSGVCEYAIAGEVNEGPLDSAKENISKHELTCKVEARLGNGLDVLADRAADTIVIAGMGGPLISSILEHGKDHLAFVTRLVLQPNVAGDHVRGWLYSNGWKLITETILEEDGHIYEIIVAEKGEESIYQDNNREKLIWLGPYLLPEKEDAFKQKWAREKKQLYAIQSNLQHAKSDSESKLQAIAKKITWLEEEGL</sequence>